<feature type="region of interest" description="Disordered" evidence="2">
    <location>
        <begin position="118"/>
        <end position="137"/>
    </location>
</feature>
<evidence type="ECO:0000313" key="4">
    <source>
        <dbReference type="Proteomes" id="UP000194236"/>
    </source>
</evidence>
<keyword evidence="4" id="KW-1185">Reference proteome</keyword>
<gene>
    <name evidence="3" type="ORF">BLA29_009752</name>
</gene>
<dbReference type="AlphaFoldDB" id="A0A1Y3AXG2"/>
<comment type="caution">
    <text evidence="3">The sequence shown here is derived from an EMBL/GenBank/DDBJ whole genome shotgun (WGS) entry which is preliminary data.</text>
</comment>
<sequence length="219" mass="24992">MSSSRQTLIQQEQEKVRALEEALQLLAREHHDLERSVTRSIHNSNAKHHQQQHHSNSMSTNVDQNNSILASEHHQSINSSNLSLNHSLVRSFACLSQTSMTTDMDEYFDAFDDAFDDEYEQQQQQQQQHHNDSNQQHIDQIDHCESLINNNNNNSDPVMKMDNKNASLNPLKTLTTFHTANDEQRDDLTINDSISTLSPDDDDADKTIGSDDLPLNSSR</sequence>
<feature type="coiled-coil region" evidence="1">
    <location>
        <begin position="9"/>
        <end position="36"/>
    </location>
</feature>
<name>A0A1Y3AXG2_EURMA</name>
<feature type="compositionally biased region" description="Low complexity" evidence="2">
    <location>
        <begin position="121"/>
        <end position="137"/>
    </location>
</feature>
<feature type="region of interest" description="Disordered" evidence="2">
    <location>
        <begin position="43"/>
        <end position="62"/>
    </location>
</feature>
<evidence type="ECO:0000256" key="2">
    <source>
        <dbReference type="SAM" id="MobiDB-lite"/>
    </source>
</evidence>
<dbReference type="Proteomes" id="UP000194236">
    <property type="component" value="Unassembled WGS sequence"/>
</dbReference>
<organism evidence="3 4">
    <name type="scientific">Euroglyphus maynei</name>
    <name type="common">Mayne's house dust mite</name>
    <dbReference type="NCBI Taxonomy" id="6958"/>
    <lineage>
        <taxon>Eukaryota</taxon>
        <taxon>Metazoa</taxon>
        <taxon>Ecdysozoa</taxon>
        <taxon>Arthropoda</taxon>
        <taxon>Chelicerata</taxon>
        <taxon>Arachnida</taxon>
        <taxon>Acari</taxon>
        <taxon>Acariformes</taxon>
        <taxon>Sarcoptiformes</taxon>
        <taxon>Astigmata</taxon>
        <taxon>Psoroptidia</taxon>
        <taxon>Analgoidea</taxon>
        <taxon>Pyroglyphidae</taxon>
        <taxon>Pyroglyphinae</taxon>
        <taxon>Euroglyphus</taxon>
    </lineage>
</organism>
<reference evidence="3 4" key="1">
    <citation type="submission" date="2017-03" db="EMBL/GenBank/DDBJ databases">
        <title>Genome Survey of Euroglyphus maynei.</title>
        <authorList>
            <person name="Arlian L.G."/>
            <person name="Morgan M.S."/>
            <person name="Rider S.D."/>
        </authorList>
    </citation>
    <scope>NUCLEOTIDE SEQUENCE [LARGE SCALE GENOMIC DNA]</scope>
    <source>
        <strain evidence="3">Arlian Lab</strain>
        <tissue evidence="3">Whole body</tissue>
    </source>
</reference>
<dbReference type="EMBL" id="MUJZ01055969">
    <property type="protein sequence ID" value="OTF72474.1"/>
    <property type="molecule type" value="Genomic_DNA"/>
</dbReference>
<proteinExistence type="predicted"/>
<protein>
    <submittedName>
        <fullName evidence="3">Uncharacterized protein</fullName>
    </submittedName>
</protein>
<accession>A0A1Y3AXG2</accession>
<evidence type="ECO:0000256" key="1">
    <source>
        <dbReference type="SAM" id="Coils"/>
    </source>
</evidence>
<feature type="region of interest" description="Disordered" evidence="2">
    <location>
        <begin position="177"/>
        <end position="219"/>
    </location>
</feature>
<keyword evidence="1" id="KW-0175">Coiled coil</keyword>
<evidence type="ECO:0000313" key="3">
    <source>
        <dbReference type="EMBL" id="OTF72474.1"/>
    </source>
</evidence>